<comment type="caution">
    <text evidence="1">The sequence shown here is derived from an EMBL/GenBank/DDBJ whole genome shotgun (WGS) entry which is preliminary data.</text>
</comment>
<sequence length="129" mass="14532">MTKTSDAEPNALEAVVRLIVRLPAFGQFRTRNEIGGPTFEARLSRAQGEKAQAFLDAPEFATLLRAELAEITLEAQKAAVQEQDRQRTLRLTPLEFGMLIEKRSAGRLQQKPRQAAKNPCLNDVWRQVM</sequence>
<gene>
    <name evidence="1" type="ORF">PRZ03_09085</name>
</gene>
<evidence type="ECO:0000313" key="1">
    <source>
        <dbReference type="EMBL" id="MDC8771720.1"/>
    </source>
</evidence>
<keyword evidence="2" id="KW-1185">Reference proteome</keyword>
<dbReference type="EMBL" id="JAQQXT010000004">
    <property type="protein sequence ID" value="MDC8771720.1"/>
    <property type="molecule type" value="Genomic_DNA"/>
</dbReference>
<name>A0ABT5KFG4_9BURK</name>
<evidence type="ECO:0000313" key="2">
    <source>
        <dbReference type="Proteomes" id="UP001221189"/>
    </source>
</evidence>
<proteinExistence type="predicted"/>
<protein>
    <submittedName>
        <fullName evidence="1">Uncharacterized protein</fullName>
    </submittedName>
</protein>
<organism evidence="1 2">
    <name type="scientific">Roseateles albus</name>
    <dbReference type="NCBI Taxonomy" id="2987525"/>
    <lineage>
        <taxon>Bacteria</taxon>
        <taxon>Pseudomonadati</taxon>
        <taxon>Pseudomonadota</taxon>
        <taxon>Betaproteobacteria</taxon>
        <taxon>Burkholderiales</taxon>
        <taxon>Sphaerotilaceae</taxon>
        <taxon>Roseateles</taxon>
    </lineage>
</organism>
<dbReference type="RefSeq" id="WP_273600005.1">
    <property type="nucleotide sequence ID" value="NZ_JAQQXT010000004.1"/>
</dbReference>
<dbReference type="Proteomes" id="UP001221189">
    <property type="component" value="Unassembled WGS sequence"/>
</dbReference>
<reference evidence="1 2" key="1">
    <citation type="submission" date="2022-10" db="EMBL/GenBank/DDBJ databases">
        <title>Paucibacter sp. hw1 Genome sequencing.</title>
        <authorList>
            <person name="Park S."/>
        </authorList>
    </citation>
    <scope>NUCLEOTIDE SEQUENCE [LARGE SCALE GENOMIC DNA]</scope>
    <source>
        <strain evidence="2">hw1</strain>
    </source>
</reference>
<accession>A0ABT5KFG4</accession>